<dbReference type="PANTHER" id="PTHR30514:SF18">
    <property type="entry name" value="RPIR-FAMILY TRANSCRIPTIONAL REGULATOR"/>
    <property type="match status" value="1"/>
</dbReference>
<dbReference type="GO" id="GO:0003700">
    <property type="term" value="F:DNA-binding transcription factor activity"/>
    <property type="evidence" value="ECO:0007669"/>
    <property type="project" value="InterPro"/>
</dbReference>
<dbReference type="InterPro" id="IPR047640">
    <property type="entry name" value="RpiR-like"/>
</dbReference>
<evidence type="ECO:0000259" key="5">
    <source>
        <dbReference type="PROSITE" id="PS51464"/>
    </source>
</evidence>
<dbReference type="InterPro" id="IPR001347">
    <property type="entry name" value="SIS_dom"/>
</dbReference>
<dbReference type="CDD" id="cd05013">
    <property type="entry name" value="SIS_RpiR"/>
    <property type="match status" value="1"/>
</dbReference>
<keyword evidence="3" id="KW-0804">Transcription</keyword>
<dbReference type="GO" id="GO:0003677">
    <property type="term" value="F:DNA binding"/>
    <property type="evidence" value="ECO:0007669"/>
    <property type="project" value="UniProtKB-KW"/>
</dbReference>
<dbReference type="PROSITE" id="PS51464">
    <property type="entry name" value="SIS"/>
    <property type="match status" value="1"/>
</dbReference>
<dbReference type="Gene3D" id="3.40.50.10490">
    <property type="entry name" value="Glucose-6-phosphate isomerase like protein, domain 1"/>
    <property type="match status" value="1"/>
</dbReference>
<accession>A0A2U2N081</accession>
<dbReference type="InterPro" id="IPR035472">
    <property type="entry name" value="RpiR-like_SIS"/>
</dbReference>
<dbReference type="RefSeq" id="WP_109679026.1">
    <property type="nucleotide sequence ID" value="NZ_CP086615.1"/>
</dbReference>
<feature type="domain" description="HTH rpiR-type" evidence="4">
    <location>
        <begin position="20"/>
        <end position="96"/>
    </location>
</feature>
<dbReference type="AlphaFoldDB" id="A0A2U2N081"/>
<keyword evidence="7" id="KW-1185">Reference proteome</keyword>
<dbReference type="Proteomes" id="UP000245474">
    <property type="component" value="Unassembled WGS sequence"/>
</dbReference>
<dbReference type="PANTHER" id="PTHR30514">
    <property type="entry name" value="GLUCOKINASE"/>
    <property type="match status" value="1"/>
</dbReference>
<evidence type="ECO:0000256" key="2">
    <source>
        <dbReference type="ARBA" id="ARBA00023125"/>
    </source>
</evidence>
<evidence type="ECO:0000313" key="7">
    <source>
        <dbReference type="Proteomes" id="UP000245474"/>
    </source>
</evidence>
<dbReference type="InterPro" id="IPR000281">
    <property type="entry name" value="HTH_RpiR"/>
</dbReference>
<dbReference type="InterPro" id="IPR046348">
    <property type="entry name" value="SIS_dom_sf"/>
</dbReference>
<evidence type="ECO:0000256" key="3">
    <source>
        <dbReference type="ARBA" id="ARBA00023163"/>
    </source>
</evidence>
<dbReference type="Pfam" id="PF01418">
    <property type="entry name" value="HTH_6"/>
    <property type="match status" value="1"/>
</dbReference>
<protein>
    <submittedName>
        <fullName evidence="6">RpiR family transcriptional regulator</fullName>
    </submittedName>
</protein>
<keyword evidence="1" id="KW-0805">Transcription regulation</keyword>
<dbReference type="EMBL" id="QFFI01000018">
    <property type="protein sequence ID" value="PWG62468.1"/>
    <property type="molecule type" value="Genomic_DNA"/>
</dbReference>
<dbReference type="OrthoDB" id="3574600at2"/>
<keyword evidence="2" id="KW-0238">DNA-binding</keyword>
<dbReference type="SUPFAM" id="SSF53697">
    <property type="entry name" value="SIS domain"/>
    <property type="match status" value="1"/>
</dbReference>
<proteinExistence type="predicted"/>
<organism evidence="6 7">
    <name type="scientific">Sediminicurvatus halobius</name>
    <dbReference type="NCBI Taxonomy" id="2182432"/>
    <lineage>
        <taxon>Bacteria</taxon>
        <taxon>Pseudomonadati</taxon>
        <taxon>Pseudomonadota</taxon>
        <taxon>Gammaproteobacteria</taxon>
        <taxon>Chromatiales</taxon>
        <taxon>Ectothiorhodospiraceae</taxon>
        <taxon>Sediminicurvatus</taxon>
    </lineage>
</organism>
<dbReference type="PROSITE" id="PS51071">
    <property type="entry name" value="HTH_RPIR"/>
    <property type="match status" value="1"/>
</dbReference>
<dbReference type="SUPFAM" id="SSF46689">
    <property type="entry name" value="Homeodomain-like"/>
    <property type="match status" value="1"/>
</dbReference>
<dbReference type="InterPro" id="IPR009057">
    <property type="entry name" value="Homeodomain-like_sf"/>
</dbReference>
<dbReference type="Pfam" id="PF01380">
    <property type="entry name" value="SIS"/>
    <property type="match status" value="1"/>
</dbReference>
<dbReference type="GO" id="GO:1901135">
    <property type="term" value="P:carbohydrate derivative metabolic process"/>
    <property type="evidence" value="ECO:0007669"/>
    <property type="project" value="InterPro"/>
</dbReference>
<name>A0A2U2N081_9GAMM</name>
<evidence type="ECO:0000313" key="6">
    <source>
        <dbReference type="EMBL" id="PWG62468.1"/>
    </source>
</evidence>
<evidence type="ECO:0000259" key="4">
    <source>
        <dbReference type="PROSITE" id="PS51071"/>
    </source>
</evidence>
<reference evidence="6 7" key="1">
    <citation type="submission" date="2018-05" db="EMBL/GenBank/DDBJ databases">
        <title>Spiribacter halobius sp. nov., a moderately halophilic bacterium isolated from marine solar saltern.</title>
        <authorList>
            <person name="Zheng W.-S."/>
            <person name="Lu D.-C."/>
            <person name="Du Z.-J."/>
        </authorList>
    </citation>
    <scope>NUCLEOTIDE SEQUENCE [LARGE SCALE GENOMIC DNA]</scope>
    <source>
        <strain evidence="6 7">E85</strain>
    </source>
</reference>
<dbReference type="Gene3D" id="1.10.10.10">
    <property type="entry name" value="Winged helix-like DNA-binding domain superfamily/Winged helix DNA-binding domain"/>
    <property type="match status" value="1"/>
</dbReference>
<evidence type="ECO:0000256" key="1">
    <source>
        <dbReference type="ARBA" id="ARBA00023015"/>
    </source>
</evidence>
<gene>
    <name evidence="6" type="ORF">DEM34_11830</name>
</gene>
<sequence length="303" mass="31367">MSTDHSQQAGEGPPETLEGLGQRLAAAPGRRRPGRRACAVLEGMLAAPQQAAVSTIGELAGAFGVHASTLTRLAQALGYRGFGELQAVFRRHVAQTGHFYSDQASRLRGLSAPARQGLDLMGRVARDEQANLAGMLELLEAPALEAAAALLAEAAQVRSIGLRQSHAIAEYLGYALGLLRGGVQTVDAAQGIAHGVAGLGPRDALVAVGFAPYTRATVAAAEVVRRRGVPIVAITDGHASPLARHATHVFVAPAGGHFFSNSMAAALVLVEGLLAMVAQRLGDEALRALEGREALIRELGVAL</sequence>
<comment type="caution">
    <text evidence="6">The sequence shown here is derived from an EMBL/GenBank/DDBJ whole genome shotgun (WGS) entry which is preliminary data.</text>
</comment>
<dbReference type="InterPro" id="IPR036388">
    <property type="entry name" value="WH-like_DNA-bd_sf"/>
</dbReference>
<dbReference type="GO" id="GO:0097367">
    <property type="term" value="F:carbohydrate derivative binding"/>
    <property type="evidence" value="ECO:0007669"/>
    <property type="project" value="InterPro"/>
</dbReference>
<feature type="domain" description="SIS" evidence="5">
    <location>
        <begin position="147"/>
        <end position="283"/>
    </location>
</feature>